<evidence type="ECO:0000313" key="4">
    <source>
        <dbReference type="Proteomes" id="UP000175691"/>
    </source>
</evidence>
<sequence>MNKFVKSLALGLAVACSVNFASQAAEDTKETGLSSAPTMQTENFDDATLEKFTVAMNAVSDVADKYQSEISGDETPEKMQQIQQAAQTEMVSEIEKTGLEVQTYTTIAQLVQTDEKLRSRVLDIAKEKNSES</sequence>
<evidence type="ECO:0000256" key="1">
    <source>
        <dbReference type="SAM" id="SignalP"/>
    </source>
</evidence>
<evidence type="ECO:0000259" key="2">
    <source>
        <dbReference type="Pfam" id="PF13767"/>
    </source>
</evidence>
<proteinExistence type="predicted"/>
<dbReference type="STRING" id="1656094.BFC18_16505"/>
<organism evidence="3 4">
    <name type="scientific">Alteromonas confluentis</name>
    <dbReference type="NCBI Taxonomy" id="1656094"/>
    <lineage>
        <taxon>Bacteria</taxon>
        <taxon>Pseudomonadati</taxon>
        <taxon>Pseudomonadota</taxon>
        <taxon>Gammaproteobacteria</taxon>
        <taxon>Alteromonadales</taxon>
        <taxon>Alteromonadaceae</taxon>
        <taxon>Alteromonas/Salinimonas group</taxon>
        <taxon>Alteromonas</taxon>
    </lineage>
</organism>
<feature type="signal peptide" evidence="1">
    <location>
        <begin position="1"/>
        <end position="24"/>
    </location>
</feature>
<dbReference type="RefSeq" id="WP_070126470.1">
    <property type="nucleotide sequence ID" value="NZ_MDHN01000037.1"/>
</dbReference>
<feature type="domain" description="DUF4168" evidence="2">
    <location>
        <begin position="46"/>
        <end position="121"/>
    </location>
</feature>
<reference evidence="3 4" key="1">
    <citation type="submission" date="2016-08" db="EMBL/GenBank/DDBJ databases">
        <authorList>
            <person name="Seilhamer J.J."/>
        </authorList>
    </citation>
    <scope>NUCLEOTIDE SEQUENCE [LARGE SCALE GENOMIC DNA]</scope>
    <source>
        <strain evidence="3 4">KCTC 42603</strain>
    </source>
</reference>
<dbReference type="Proteomes" id="UP000175691">
    <property type="component" value="Unassembled WGS sequence"/>
</dbReference>
<dbReference type="EMBL" id="MDHN01000037">
    <property type="protein sequence ID" value="OFC69669.1"/>
    <property type="molecule type" value="Genomic_DNA"/>
</dbReference>
<keyword evidence="4" id="KW-1185">Reference proteome</keyword>
<keyword evidence="1" id="KW-0732">Signal</keyword>
<dbReference type="AlphaFoldDB" id="A0A1E7Z817"/>
<feature type="chain" id="PRO_5009209477" description="DUF4168 domain-containing protein" evidence="1">
    <location>
        <begin position="25"/>
        <end position="132"/>
    </location>
</feature>
<name>A0A1E7Z817_9ALTE</name>
<gene>
    <name evidence="3" type="ORF">BFC18_16505</name>
</gene>
<dbReference type="Pfam" id="PF13767">
    <property type="entry name" value="DUF4168"/>
    <property type="match status" value="1"/>
</dbReference>
<accession>A0A1E7Z817</accession>
<dbReference type="InterPro" id="IPR025433">
    <property type="entry name" value="DUF4168"/>
</dbReference>
<dbReference type="OrthoDB" id="5772815at2"/>
<protein>
    <recommendedName>
        <fullName evidence="2">DUF4168 domain-containing protein</fullName>
    </recommendedName>
</protein>
<comment type="caution">
    <text evidence="3">The sequence shown here is derived from an EMBL/GenBank/DDBJ whole genome shotgun (WGS) entry which is preliminary data.</text>
</comment>
<evidence type="ECO:0000313" key="3">
    <source>
        <dbReference type="EMBL" id="OFC69669.1"/>
    </source>
</evidence>